<feature type="chain" id="PRO_5017951081" evidence="1">
    <location>
        <begin position="26"/>
        <end position="129"/>
    </location>
</feature>
<dbReference type="AlphaFoldDB" id="A0A3P6TDA4"/>
<evidence type="ECO:0000256" key="1">
    <source>
        <dbReference type="SAM" id="SignalP"/>
    </source>
</evidence>
<dbReference type="Proteomes" id="UP000277928">
    <property type="component" value="Unassembled WGS sequence"/>
</dbReference>
<keyword evidence="3" id="KW-1185">Reference proteome</keyword>
<protein>
    <submittedName>
        <fullName evidence="2">Uncharacterized protein</fullName>
    </submittedName>
</protein>
<proteinExistence type="predicted"/>
<dbReference type="EMBL" id="UYRX01000384">
    <property type="protein sequence ID" value="VDK81319.1"/>
    <property type="molecule type" value="Genomic_DNA"/>
</dbReference>
<accession>A0A3P6TDA4</accession>
<evidence type="ECO:0000313" key="3">
    <source>
        <dbReference type="Proteomes" id="UP000277928"/>
    </source>
</evidence>
<name>A0A3P6TDA4_LITSI</name>
<organism evidence="2 3">
    <name type="scientific">Litomosoides sigmodontis</name>
    <name type="common">Filarial nematode worm</name>
    <dbReference type="NCBI Taxonomy" id="42156"/>
    <lineage>
        <taxon>Eukaryota</taxon>
        <taxon>Metazoa</taxon>
        <taxon>Ecdysozoa</taxon>
        <taxon>Nematoda</taxon>
        <taxon>Chromadorea</taxon>
        <taxon>Rhabditida</taxon>
        <taxon>Spirurina</taxon>
        <taxon>Spiruromorpha</taxon>
        <taxon>Filarioidea</taxon>
        <taxon>Onchocercidae</taxon>
        <taxon>Litomosoides</taxon>
    </lineage>
</organism>
<feature type="signal peptide" evidence="1">
    <location>
        <begin position="1"/>
        <end position="25"/>
    </location>
</feature>
<reference evidence="2 3" key="1">
    <citation type="submission" date="2018-08" db="EMBL/GenBank/DDBJ databases">
        <authorList>
            <person name="Laetsch R D."/>
            <person name="Stevens L."/>
            <person name="Kumar S."/>
            <person name="Blaxter L. M."/>
        </authorList>
    </citation>
    <scope>NUCLEOTIDE SEQUENCE [LARGE SCALE GENOMIC DNA]</scope>
</reference>
<dbReference type="OMA" id="DIPPPIC"/>
<evidence type="ECO:0000313" key="2">
    <source>
        <dbReference type="EMBL" id="VDK81319.1"/>
    </source>
</evidence>
<dbReference type="OrthoDB" id="5807788at2759"/>
<gene>
    <name evidence="2" type="ORF">NLS_LOCUS5263</name>
</gene>
<sequence>MGSWRVSNGIRCYFYLAAIARMVLATCPISSNIPPPVCALLFTDNECLGRFSAVTEDSQEMELDQLWDNRITLAIIRPDCFLDLYDGANVTDTHRLLGGEISEGNIYDLSHYAFANRTSSYICRCNGFW</sequence>
<keyword evidence="1" id="KW-0732">Signal</keyword>